<dbReference type="PANTHER" id="PTHR47510:SF3">
    <property type="entry name" value="ENDO_EXONUCLEASE_PHOSPHATASE DOMAIN-CONTAINING PROTEIN"/>
    <property type="match status" value="1"/>
</dbReference>
<name>A0ABN8ARG9_CHISP</name>
<protein>
    <recommendedName>
        <fullName evidence="1">Reverse transcriptase domain-containing protein</fullName>
    </recommendedName>
</protein>
<sequence length="943" mass="105542">MMAARKIKFGCTAVHTPTPSALFEVEFCNIRGLHSNLNAVHHHLETARPALLFLTETQILPPADTGYLKYPGYALEESFKAKAGVCLYVRADVCCRRLSCLEDPSFSMLAVHVDSGPLARVYVCLYRSHTGDAETTRLFDHLSRVADDAQAQFPNAELVFLGDFNAHHGLWLGSSKTDHAGISAHAFALTHDLTQLVDQPTRIPDIASQAPSLLDLLLTTHPQEYQIVVRAPLDSSDHCLISVKVPQAKTPRPLVVKRRVWHYGSADWDGMRDYFASVPWKQRCFNEKDLSSSAVAITEEIVMGMEYYIPHSDLISKGTRNRWFNRDCADAVSRKQAAYRAWIRGRALKDPGVNSLKAAYNSASKSSDAQRVARTGHELLTHPTGSRSFWRLAKAVQHNFCQPSLPPLRCPDGSLAHEPQEKADLLAKLFAANSRISDCNALPPTLPHCGTTMPDIKIRQRDVRAELQSLDVRKASGPDGIPAVVLKHCAAELSPVLTRLYQLSYSLGRVPEAWRDANVQPVPKKGDRSDPANYRPIAVTSVLCKVLERVLNNHLTRYLEDYSLIHDRQYGFRPNRSTGDLLAYVTHIWGEAIDKRGESLAISLDIAKAFDRVWHKSLLSKLPAYGLPAQLCAWVADFLHERRIRVLTDGCSSQFMSVNAGVPQGSVLSPTLFLLHINDLIPLANIHCYADDSTVHARYFGHAAAGQVETMEKRENLVVELNRALDHISEWGTRNLVEFNAKKTQACAFTAKTSPFLPLPSLQGTTLALQSNITMLGMEVRRFFTPDQLCLLYKTQVRSCVEYCSHLWDGSAKYLLDALDRLQRRAARIIGDEEATKKLESLQLRRDVASLSAFYRIYHGECSEELFLLIPPSLFLRRTTRAGLRCHRLTVATIPTRTKKFGDSFLCRTIRKWNSLPAHVFPPSYNLGSFKRGVKKHFCGPAS</sequence>
<accession>A0ABN8ARG9</accession>
<evidence type="ECO:0000313" key="2">
    <source>
        <dbReference type="EMBL" id="CAH0397242.1"/>
    </source>
</evidence>
<dbReference type="InterPro" id="IPR043502">
    <property type="entry name" value="DNA/RNA_pol_sf"/>
</dbReference>
<dbReference type="PANTHER" id="PTHR47510">
    <property type="entry name" value="REVERSE TRANSCRIPTASE DOMAIN-CONTAINING PROTEIN"/>
    <property type="match status" value="1"/>
</dbReference>
<reference evidence="2" key="1">
    <citation type="submission" date="2021-12" db="EMBL/GenBank/DDBJ databases">
        <authorList>
            <person name="King R."/>
        </authorList>
    </citation>
    <scope>NUCLEOTIDE SEQUENCE</scope>
</reference>
<dbReference type="SUPFAM" id="SSF56672">
    <property type="entry name" value="DNA/RNA polymerases"/>
    <property type="match status" value="1"/>
</dbReference>
<dbReference type="InterPro" id="IPR036691">
    <property type="entry name" value="Endo/exonu/phosph_ase_sf"/>
</dbReference>
<dbReference type="Pfam" id="PF03372">
    <property type="entry name" value="Exo_endo_phos"/>
    <property type="match status" value="1"/>
</dbReference>
<dbReference type="InterPro" id="IPR000477">
    <property type="entry name" value="RT_dom"/>
</dbReference>
<keyword evidence="3" id="KW-1185">Reference proteome</keyword>
<evidence type="ECO:0000259" key="1">
    <source>
        <dbReference type="PROSITE" id="PS50878"/>
    </source>
</evidence>
<dbReference type="Proteomes" id="UP001153292">
    <property type="component" value="Chromosome 1"/>
</dbReference>
<dbReference type="CDD" id="cd01650">
    <property type="entry name" value="RT_nLTR_like"/>
    <property type="match status" value="1"/>
</dbReference>
<dbReference type="Pfam" id="PF00078">
    <property type="entry name" value="RVT_1"/>
    <property type="match status" value="1"/>
</dbReference>
<organism evidence="2 3">
    <name type="scientific">Chilo suppressalis</name>
    <name type="common">Asiatic rice borer moth</name>
    <dbReference type="NCBI Taxonomy" id="168631"/>
    <lineage>
        <taxon>Eukaryota</taxon>
        <taxon>Metazoa</taxon>
        <taxon>Ecdysozoa</taxon>
        <taxon>Arthropoda</taxon>
        <taxon>Hexapoda</taxon>
        <taxon>Insecta</taxon>
        <taxon>Pterygota</taxon>
        <taxon>Neoptera</taxon>
        <taxon>Endopterygota</taxon>
        <taxon>Lepidoptera</taxon>
        <taxon>Glossata</taxon>
        <taxon>Ditrysia</taxon>
        <taxon>Pyraloidea</taxon>
        <taxon>Crambidae</taxon>
        <taxon>Crambinae</taxon>
        <taxon>Chilo</taxon>
    </lineage>
</organism>
<gene>
    <name evidence="2" type="ORF">CHILSU_LOCUS307</name>
</gene>
<dbReference type="EMBL" id="OU963894">
    <property type="protein sequence ID" value="CAH0397242.1"/>
    <property type="molecule type" value="Genomic_DNA"/>
</dbReference>
<dbReference type="InterPro" id="IPR005135">
    <property type="entry name" value="Endo/exonuclease/phosphatase"/>
</dbReference>
<proteinExistence type="predicted"/>
<evidence type="ECO:0000313" key="3">
    <source>
        <dbReference type="Proteomes" id="UP001153292"/>
    </source>
</evidence>
<feature type="domain" description="Reverse transcriptase" evidence="1">
    <location>
        <begin position="503"/>
        <end position="780"/>
    </location>
</feature>
<dbReference type="Gene3D" id="3.60.10.10">
    <property type="entry name" value="Endonuclease/exonuclease/phosphatase"/>
    <property type="match status" value="1"/>
</dbReference>
<dbReference type="PROSITE" id="PS50878">
    <property type="entry name" value="RT_POL"/>
    <property type="match status" value="1"/>
</dbReference>
<dbReference type="SUPFAM" id="SSF56219">
    <property type="entry name" value="DNase I-like"/>
    <property type="match status" value="1"/>
</dbReference>